<comment type="similarity">
    <text evidence="2">Belongs to the COG4 family.</text>
</comment>
<keyword evidence="6" id="KW-0333">Golgi apparatus</keyword>
<keyword evidence="4" id="KW-0813">Transport</keyword>
<keyword evidence="11" id="KW-1185">Reference proteome</keyword>
<protein>
    <recommendedName>
        <fullName evidence="3">Conserved oligomeric Golgi complex subunit 4</fullName>
    </recommendedName>
    <alternativeName>
        <fullName evidence="8">Component of oligomeric Golgi complex 4</fullName>
    </alternativeName>
</protein>
<evidence type="ECO:0000256" key="2">
    <source>
        <dbReference type="ARBA" id="ARBA00009215"/>
    </source>
</evidence>
<keyword evidence="5" id="KW-0653">Protein transport</keyword>
<sequence length="716" mass="80021">MNVEARISAIIMARDALRNQVKALIEVEPMLDSAATVAKELHDKTTSTAILAEKVSAKVRSLDMAKARVEECQKRVGDILSLQACHSGVVAAMESEDYETAVGYVHRFLAIDMAAIKGAATDKFESAATEYAVKQLLEAKKKLCEVVCLRFDEAVNTKDAASVERYFKMFAMLNMEEGLLKFASYLSEEVSVIGKETLSRARLEYEEAKGSKTPFANALTNYLEHIAKIIDMRQPIAETYYGPGHLLTFVEVLQKECDKHATAIVKAFKEAGRIDSVTEQIKDHLRNKSSTLDKPDLKLLAPMLIEITVLSARAEMYAGFLRRRIMNDIEVGIKDPEIKKESNGRLESMLRGHTSLNHCIQEIISSYIVLEQYVLTEKLKKAITMDTKIEGSPTSSLVDDTFFVLHEGIMCAISSCHIDAICSVINIAACFIEEQIAQSVAPQVAWPTGMMADISQAYSLLQQGRTDIDKIKTQFLISMNNTEMSIQYVDKLIQVVKGEASMTTSLAGEKEQGKLQSCLSLMESSKQSIYHVLSKSRQQLKDGAIRTKLKPVIDSIQNVNHNLTEEEYTYYETHEQGWAADILKEVESVLNSFRGELTEVNFEFFIEDTAKETSSLLEKNIGKIEFTKFGGLLLELEARKIVAYFSALAGWSIRDCFSRIIQIAAILTIEKATEVADLCASFKKGQKTTEFGASEIKNILGLRVDFSRDEVRRLRI</sequence>
<dbReference type="Pfam" id="PF20663">
    <property type="entry name" value="COG4_N"/>
    <property type="match status" value="1"/>
</dbReference>
<dbReference type="EMBL" id="JAVRJZ010000005">
    <property type="protein sequence ID" value="KAK2722868.1"/>
    <property type="molecule type" value="Genomic_DNA"/>
</dbReference>
<evidence type="ECO:0000256" key="8">
    <source>
        <dbReference type="ARBA" id="ARBA00031340"/>
    </source>
</evidence>
<dbReference type="InterPro" id="IPR013167">
    <property type="entry name" value="COG4_M"/>
</dbReference>
<feature type="domain" description="COG4 transport protein middle alpha-helical bundle" evidence="9">
    <location>
        <begin position="136"/>
        <end position="445"/>
    </location>
</feature>
<evidence type="ECO:0000256" key="1">
    <source>
        <dbReference type="ARBA" id="ARBA00004395"/>
    </source>
</evidence>
<evidence type="ECO:0000256" key="5">
    <source>
        <dbReference type="ARBA" id="ARBA00022927"/>
    </source>
</evidence>
<dbReference type="AlphaFoldDB" id="A0AA88I7Q9"/>
<dbReference type="GO" id="GO:0007030">
    <property type="term" value="P:Golgi organization"/>
    <property type="evidence" value="ECO:0007669"/>
    <property type="project" value="TreeGrafter"/>
</dbReference>
<comment type="subcellular location">
    <subcellularLocation>
        <location evidence="1">Golgi apparatus membrane</location>
        <topology evidence="1">Peripheral membrane protein</topology>
    </subcellularLocation>
</comment>
<evidence type="ECO:0000256" key="4">
    <source>
        <dbReference type="ARBA" id="ARBA00022448"/>
    </source>
</evidence>
<reference evidence="10" key="1">
    <citation type="submission" date="2023-07" db="EMBL/GenBank/DDBJ databases">
        <title>Chromosome-level genome assembly of Artemia franciscana.</title>
        <authorList>
            <person name="Jo E."/>
        </authorList>
    </citation>
    <scope>NUCLEOTIDE SEQUENCE</scope>
    <source>
        <tissue evidence="10">Whole body</tissue>
    </source>
</reference>
<organism evidence="10 11">
    <name type="scientific">Artemia franciscana</name>
    <name type="common">Brine shrimp</name>
    <name type="synonym">Artemia sanfranciscana</name>
    <dbReference type="NCBI Taxonomy" id="6661"/>
    <lineage>
        <taxon>Eukaryota</taxon>
        <taxon>Metazoa</taxon>
        <taxon>Ecdysozoa</taxon>
        <taxon>Arthropoda</taxon>
        <taxon>Crustacea</taxon>
        <taxon>Branchiopoda</taxon>
        <taxon>Anostraca</taxon>
        <taxon>Artemiidae</taxon>
        <taxon>Artemia</taxon>
    </lineage>
</organism>
<evidence type="ECO:0000256" key="6">
    <source>
        <dbReference type="ARBA" id="ARBA00023034"/>
    </source>
</evidence>
<accession>A0AA88I7Q9</accession>
<dbReference type="PANTHER" id="PTHR24016:SF0">
    <property type="entry name" value="CONSERVED OLIGOMERIC GOLGI COMPLEX SUBUNIT 4"/>
    <property type="match status" value="1"/>
</dbReference>
<dbReference type="SMART" id="SM00762">
    <property type="entry name" value="Cog4"/>
    <property type="match status" value="1"/>
</dbReference>
<keyword evidence="7" id="KW-0472">Membrane</keyword>
<dbReference type="Proteomes" id="UP001187531">
    <property type="component" value="Unassembled WGS sequence"/>
</dbReference>
<dbReference type="Gene3D" id="1.10.287.1060">
    <property type="entry name" value="ESAT-6-like"/>
    <property type="match status" value="1"/>
</dbReference>
<dbReference type="Pfam" id="PF08318">
    <property type="entry name" value="COG4_m"/>
    <property type="match status" value="1"/>
</dbReference>
<proteinExistence type="inferred from homology"/>
<gene>
    <name evidence="10" type="ORF">QYM36_003162</name>
</gene>
<dbReference type="InterPro" id="IPR048680">
    <property type="entry name" value="COG4_N"/>
</dbReference>
<dbReference type="Gene3D" id="1.20.58.1970">
    <property type="match status" value="1"/>
</dbReference>
<dbReference type="GO" id="GO:0006890">
    <property type="term" value="P:retrograde vesicle-mediated transport, Golgi to endoplasmic reticulum"/>
    <property type="evidence" value="ECO:0007669"/>
    <property type="project" value="TreeGrafter"/>
</dbReference>
<evidence type="ECO:0000313" key="11">
    <source>
        <dbReference type="Proteomes" id="UP001187531"/>
    </source>
</evidence>
<evidence type="ECO:0000313" key="10">
    <source>
        <dbReference type="EMBL" id="KAK2722868.1"/>
    </source>
</evidence>
<evidence type="ECO:0000256" key="7">
    <source>
        <dbReference type="ARBA" id="ARBA00023136"/>
    </source>
</evidence>
<evidence type="ECO:0000259" key="9">
    <source>
        <dbReference type="SMART" id="SM00762"/>
    </source>
</evidence>
<dbReference type="InterPro" id="IPR048684">
    <property type="entry name" value="COG4_C"/>
</dbReference>
<dbReference type="GO" id="GO:0017119">
    <property type="term" value="C:Golgi transport complex"/>
    <property type="evidence" value="ECO:0007669"/>
    <property type="project" value="TreeGrafter"/>
</dbReference>
<dbReference type="Pfam" id="PF20662">
    <property type="entry name" value="COG4_C"/>
    <property type="match status" value="1"/>
</dbReference>
<dbReference type="PANTHER" id="PTHR24016">
    <property type="entry name" value="CONSERVED OLIGOMERIC GOLGI COMPLEX SUBUNIT 4"/>
    <property type="match status" value="1"/>
</dbReference>
<dbReference type="GO" id="GO:0000139">
    <property type="term" value="C:Golgi membrane"/>
    <property type="evidence" value="ECO:0007669"/>
    <property type="project" value="UniProtKB-SubCell"/>
</dbReference>
<dbReference type="InterPro" id="IPR048682">
    <property type="entry name" value="COG4"/>
</dbReference>
<name>A0AA88I7Q9_ARTSF</name>
<dbReference type="GO" id="GO:0015031">
    <property type="term" value="P:protein transport"/>
    <property type="evidence" value="ECO:0007669"/>
    <property type="project" value="UniProtKB-KW"/>
</dbReference>
<comment type="caution">
    <text evidence="10">The sequence shown here is derived from an EMBL/GenBank/DDBJ whole genome shotgun (WGS) entry which is preliminary data.</text>
</comment>
<evidence type="ECO:0000256" key="3">
    <source>
        <dbReference type="ARBA" id="ARBA00020975"/>
    </source>
</evidence>